<organism evidence="3">
    <name type="scientific">marine metagenome</name>
    <dbReference type="NCBI Taxonomy" id="408172"/>
    <lineage>
        <taxon>unclassified sequences</taxon>
        <taxon>metagenomes</taxon>
        <taxon>ecological metagenomes</taxon>
    </lineage>
</organism>
<proteinExistence type="predicted"/>
<feature type="domain" description="AB hydrolase-1" evidence="2">
    <location>
        <begin position="45"/>
        <end position="291"/>
    </location>
</feature>
<gene>
    <name evidence="3" type="ORF">METZ01_LOCUS27775</name>
</gene>
<evidence type="ECO:0000259" key="2">
    <source>
        <dbReference type="Pfam" id="PF00561"/>
    </source>
</evidence>
<dbReference type="PANTHER" id="PTHR42977:SF3">
    <property type="entry name" value="AB HYDROLASE-1 DOMAIN-CONTAINING PROTEIN"/>
    <property type="match status" value="1"/>
</dbReference>
<dbReference type="SUPFAM" id="SSF53474">
    <property type="entry name" value="alpha/beta-Hydrolases"/>
    <property type="match status" value="1"/>
</dbReference>
<accession>A0A381Q6F6</accession>
<keyword evidence="1" id="KW-0378">Hydrolase</keyword>
<reference evidence="3" key="1">
    <citation type="submission" date="2018-05" db="EMBL/GenBank/DDBJ databases">
        <authorList>
            <person name="Lanie J.A."/>
            <person name="Ng W.-L."/>
            <person name="Kazmierczak K.M."/>
            <person name="Andrzejewski T.M."/>
            <person name="Davidsen T.M."/>
            <person name="Wayne K.J."/>
            <person name="Tettelin H."/>
            <person name="Glass J.I."/>
            <person name="Rusch D."/>
            <person name="Podicherti R."/>
            <person name="Tsui H.-C.T."/>
            <person name="Winkler M.E."/>
        </authorList>
    </citation>
    <scope>NUCLEOTIDE SEQUENCE</scope>
</reference>
<evidence type="ECO:0000256" key="1">
    <source>
        <dbReference type="ARBA" id="ARBA00022801"/>
    </source>
</evidence>
<dbReference type="PRINTS" id="PR00412">
    <property type="entry name" value="EPOXHYDRLASE"/>
</dbReference>
<dbReference type="Pfam" id="PF00561">
    <property type="entry name" value="Abhydrolase_1"/>
    <property type="match status" value="1"/>
</dbReference>
<sequence>MVEIYRTPDERFSCWMEYPFEPHYIDWQGIRMHYVDEGPSDGHIMLLLHGMPTSSYLYRRMVPDLVDAGYRCIAPDHVGFGKSDKVLDDAWYSIERHSQALTHLIQGLSLENITLLCQDWGGPIGLRQVADMPDRFERLTIMNTWLHGPWHTYSDGLRRWNRLWHEGGRMDEVQGCGFVLQNFLTNYPNGSTPLSPDAAYDAYEAPFPDRASKAGPRRFPLSLPFDNPEGGNAEVQTKNFEALRSWHRPVHFIWGLRDETFNEDWGRKWASFYPQATFDGVDAGHFLQETHGPEIVSLLLGRIRDE</sequence>
<evidence type="ECO:0000313" key="3">
    <source>
        <dbReference type="EMBL" id="SUZ74921.1"/>
    </source>
</evidence>
<name>A0A381Q6F6_9ZZZZ</name>
<dbReference type="InterPro" id="IPR029058">
    <property type="entry name" value="AB_hydrolase_fold"/>
</dbReference>
<dbReference type="InterPro" id="IPR000073">
    <property type="entry name" value="AB_hydrolase_1"/>
</dbReference>
<dbReference type="Gene3D" id="3.40.50.1820">
    <property type="entry name" value="alpha/beta hydrolase"/>
    <property type="match status" value="1"/>
</dbReference>
<dbReference type="PRINTS" id="PR00111">
    <property type="entry name" value="ABHYDROLASE"/>
</dbReference>
<protein>
    <recommendedName>
        <fullName evidence="2">AB hydrolase-1 domain-containing protein</fullName>
    </recommendedName>
</protein>
<dbReference type="EMBL" id="UINC01001227">
    <property type="protein sequence ID" value="SUZ74921.1"/>
    <property type="molecule type" value="Genomic_DNA"/>
</dbReference>
<dbReference type="InterPro" id="IPR051340">
    <property type="entry name" value="Haloalkane_dehalogenase"/>
</dbReference>
<dbReference type="GO" id="GO:0004301">
    <property type="term" value="F:epoxide hydrolase activity"/>
    <property type="evidence" value="ECO:0007669"/>
    <property type="project" value="TreeGrafter"/>
</dbReference>
<dbReference type="PANTHER" id="PTHR42977">
    <property type="entry name" value="HYDROLASE-RELATED"/>
    <property type="match status" value="1"/>
</dbReference>
<dbReference type="InterPro" id="IPR000639">
    <property type="entry name" value="Epox_hydrolase-like"/>
</dbReference>
<dbReference type="AlphaFoldDB" id="A0A381Q6F6"/>